<proteinExistence type="predicted"/>
<dbReference type="Proteomes" id="UP000332933">
    <property type="component" value="Unassembled WGS sequence"/>
</dbReference>
<feature type="transmembrane region" description="Helical" evidence="1">
    <location>
        <begin position="50"/>
        <end position="72"/>
    </location>
</feature>
<dbReference type="InterPro" id="IPR010640">
    <property type="entry name" value="Low_temperature_requirement_A"/>
</dbReference>
<name>A0A485L1Y2_9STRA</name>
<reference evidence="2" key="2">
    <citation type="submission" date="2019-06" db="EMBL/GenBank/DDBJ databases">
        <title>Genomics analysis of Aphanomyces spp. identifies a new class of oomycete effector associated with host adaptation.</title>
        <authorList>
            <person name="Gaulin E."/>
        </authorList>
    </citation>
    <scope>NUCLEOTIDE SEQUENCE</scope>
    <source>
        <strain evidence="2">CBS 578.67</strain>
    </source>
</reference>
<dbReference type="EMBL" id="VJMH01005579">
    <property type="protein sequence ID" value="KAF0694301.1"/>
    <property type="molecule type" value="Genomic_DNA"/>
</dbReference>
<reference evidence="3 4" key="1">
    <citation type="submission" date="2019-03" db="EMBL/GenBank/DDBJ databases">
        <authorList>
            <person name="Gaulin E."/>
            <person name="Dumas B."/>
        </authorList>
    </citation>
    <scope>NUCLEOTIDE SEQUENCE [LARGE SCALE GENOMIC DNA]</scope>
    <source>
        <strain evidence="3">CBS 568.67</strain>
    </source>
</reference>
<feature type="transmembrane region" description="Helical" evidence="1">
    <location>
        <begin position="313"/>
        <end position="332"/>
    </location>
</feature>
<dbReference type="Pfam" id="PF06772">
    <property type="entry name" value="LtrA"/>
    <property type="match status" value="1"/>
</dbReference>
<feature type="transmembrane region" description="Helical" evidence="1">
    <location>
        <begin position="165"/>
        <end position="186"/>
    </location>
</feature>
<feature type="transmembrane region" description="Helical" evidence="1">
    <location>
        <begin position="139"/>
        <end position="159"/>
    </location>
</feature>
<feature type="transmembrane region" description="Helical" evidence="1">
    <location>
        <begin position="385"/>
        <end position="408"/>
    </location>
</feature>
<dbReference type="PANTHER" id="PTHR36840:SF1">
    <property type="entry name" value="BLL5714 PROTEIN"/>
    <property type="match status" value="1"/>
</dbReference>
<protein>
    <submittedName>
        <fullName evidence="3">Aste57867_14813 protein</fullName>
    </submittedName>
</protein>
<accession>A0A485L1Y2</accession>
<dbReference type="OrthoDB" id="191995at2759"/>
<evidence type="ECO:0000313" key="3">
    <source>
        <dbReference type="EMBL" id="VFT91631.1"/>
    </source>
</evidence>
<keyword evidence="1" id="KW-1133">Transmembrane helix</keyword>
<keyword evidence="1" id="KW-0472">Membrane</keyword>
<dbReference type="PANTHER" id="PTHR36840">
    <property type="entry name" value="BLL5714 PROTEIN"/>
    <property type="match status" value="1"/>
</dbReference>
<feature type="transmembrane region" description="Helical" evidence="1">
    <location>
        <begin position="207"/>
        <end position="225"/>
    </location>
</feature>
<feature type="transmembrane region" description="Helical" evidence="1">
    <location>
        <begin position="84"/>
        <end position="103"/>
    </location>
</feature>
<sequence length="435" mass="49070">MLRTLVSQPTFSADWSSDYEEKSAEWFELFLDLLMVCACSNVAEKLKDDYSVAGVVYFALMLSIYSCSWSLYISFHARFNERSLLHYVLLYPFLSGLGGMLLASDPGADFTTGLVWMRTAAFFMYTWIYAMLPKARPSIWIDLVFLLVSLVLLFASLAFGRDDSSVVVVYAAVWVWEVPVHLFVGWKGYGIPTGCRIPFHIDHMTERLGCLVMVVLGESVVSLVINVHDKSRVTPRFFSMMQWAIVVIFSMAIFYFSVQPPRDLHAMRRSIFAGVAFNFLHWALYPPLLALGVGTKFVSEAIVNDTTLESPHVWLLFGSTALSMAIMFSLRLTHFIGRHPAPTDPHHVKMIKYGWWAIVGASPLLPLACAVFLEWSSDYQVDPIMALQVLGIFNVIWIVIESIVIHYLNAHGQTGFRNSADETAPLAAKAHHIRD</sequence>
<keyword evidence="4" id="KW-1185">Reference proteome</keyword>
<dbReference type="EMBL" id="CAADRA010005600">
    <property type="protein sequence ID" value="VFT91631.1"/>
    <property type="molecule type" value="Genomic_DNA"/>
</dbReference>
<gene>
    <name evidence="3" type="primary">Aste57867_14813</name>
    <name evidence="2" type="ORF">As57867_014757</name>
    <name evidence="3" type="ORF">ASTE57867_14813</name>
</gene>
<evidence type="ECO:0000256" key="1">
    <source>
        <dbReference type="SAM" id="Phobius"/>
    </source>
</evidence>
<dbReference type="AlphaFoldDB" id="A0A485L1Y2"/>
<feature type="transmembrane region" description="Helical" evidence="1">
    <location>
        <begin position="115"/>
        <end position="132"/>
    </location>
</feature>
<feature type="transmembrane region" description="Helical" evidence="1">
    <location>
        <begin position="353"/>
        <end position="373"/>
    </location>
</feature>
<feature type="transmembrane region" description="Helical" evidence="1">
    <location>
        <begin position="270"/>
        <end position="293"/>
    </location>
</feature>
<keyword evidence="1" id="KW-0812">Transmembrane</keyword>
<evidence type="ECO:0000313" key="2">
    <source>
        <dbReference type="EMBL" id="KAF0694301.1"/>
    </source>
</evidence>
<feature type="transmembrane region" description="Helical" evidence="1">
    <location>
        <begin position="237"/>
        <end position="258"/>
    </location>
</feature>
<organism evidence="3 4">
    <name type="scientific">Aphanomyces stellatus</name>
    <dbReference type="NCBI Taxonomy" id="120398"/>
    <lineage>
        <taxon>Eukaryota</taxon>
        <taxon>Sar</taxon>
        <taxon>Stramenopiles</taxon>
        <taxon>Oomycota</taxon>
        <taxon>Saprolegniomycetes</taxon>
        <taxon>Saprolegniales</taxon>
        <taxon>Verrucalvaceae</taxon>
        <taxon>Aphanomyces</taxon>
    </lineage>
</organism>
<evidence type="ECO:0000313" key="4">
    <source>
        <dbReference type="Proteomes" id="UP000332933"/>
    </source>
</evidence>